<protein>
    <submittedName>
        <fullName evidence="1">Uncharacterized protein</fullName>
    </submittedName>
</protein>
<evidence type="ECO:0000313" key="2">
    <source>
        <dbReference type="Proteomes" id="UP000316095"/>
    </source>
</evidence>
<dbReference type="AlphaFoldDB" id="A0A5C5XJN6"/>
<comment type="caution">
    <text evidence="1">The sequence shown here is derived from an EMBL/GenBank/DDBJ whole genome shotgun (WGS) entry which is preliminary data.</text>
</comment>
<evidence type="ECO:0000313" key="1">
    <source>
        <dbReference type="EMBL" id="TWT62948.1"/>
    </source>
</evidence>
<name>A0A5C5XJN6_9PLAN</name>
<dbReference type="EMBL" id="SJPG01000001">
    <property type="protein sequence ID" value="TWT62948.1"/>
    <property type="molecule type" value="Genomic_DNA"/>
</dbReference>
<reference evidence="1 2" key="1">
    <citation type="submission" date="2019-02" db="EMBL/GenBank/DDBJ databases">
        <title>Deep-cultivation of Planctomycetes and their phenomic and genomic characterization uncovers novel biology.</title>
        <authorList>
            <person name="Wiegand S."/>
            <person name="Jogler M."/>
            <person name="Boedeker C."/>
            <person name="Pinto D."/>
            <person name="Vollmers J."/>
            <person name="Rivas-Marin E."/>
            <person name="Kohn T."/>
            <person name="Peeters S.H."/>
            <person name="Heuer A."/>
            <person name="Rast P."/>
            <person name="Oberbeckmann S."/>
            <person name="Bunk B."/>
            <person name="Jeske O."/>
            <person name="Meyerdierks A."/>
            <person name="Storesund J.E."/>
            <person name="Kallscheuer N."/>
            <person name="Luecker S."/>
            <person name="Lage O.M."/>
            <person name="Pohl T."/>
            <person name="Merkel B.J."/>
            <person name="Hornburger P."/>
            <person name="Mueller R.-W."/>
            <person name="Bruemmer F."/>
            <person name="Labrenz M."/>
            <person name="Spormann A.M."/>
            <person name="Op Den Camp H."/>
            <person name="Overmann J."/>
            <person name="Amann R."/>
            <person name="Jetten M.S.M."/>
            <person name="Mascher T."/>
            <person name="Medema M.H."/>
            <person name="Devos D.P."/>
            <person name="Kaster A.-K."/>
            <person name="Ovreas L."/>
            <person name="Rohde M."/>
            <person name="Galperin M.Y."/>
            <person name="Jogler C."/>
        </authorList>
    </citation>
    <scope>NUCLEOTIDE SEQUENCE [LARGE SCALE GENOMIC DNA]</scope>
    <source>
        <strain evidence="1 2">Pan54</strain>
    </source>
</reference>
<sequence length="87" mass="10172">MGPGKSTEFARNQVHQEVPVPHPDFIVTKNGSNKSHFLNKRKLMCLLLSDMLNGRYIVILVQNDLLRDLIACRRSFLRFLLFYYSVF</sequence>
<proteinExistence type="predicted"/>
<accession>A0A5C5XJN6</accession>
<gene>
    <name evidence="1" type="ORF">Pan54_36990</name>
</gene>
<keyword evidence="2" id="KW-1185">Reference proteome</keyword>
<organism evidence="1 2">
    <name type="scientific">Rubinisphaera italica</name>
    <dbReference type="NCBI Taxonomy" id="2527969"/>
    <lineage>
        <taxon>Bacteria</taxon>
        <taxon>Pseudomonadati</taxon>
        <taxon>Planctomycetota</taxon>
        <taxon>Planctomycetia</taxon>
        <taxon>Planctomycetales</taxon>
        <taxon>Planctomycetaceae</taxon>
        <taxon>Rubinisphaera</taxon>
    </lineage>
</organism>
<dbReference type="Proteomes" id="UP000316095">
    <property type="component" value="Unassembled WGS sequence"/>
</dbReference>